<evidence type="ECO:0000313" key="2">
    <source>
        <dbReference type="Proteomes" id="UP000292082"/>
    </source>
</evidence>
<organism evidence="1 2">
    <name type="scientific">Dichomitus squalens</name>
    <dbReference type="NCBI Taxonomy" id="114155"/>
    <lineage>
        <taxon>Eukaryota</taxon>
        <taxon>Fungi</taxon>
        <taxon>Dikarya</taxon>
        <taxon>Basidiomycota</taxon>
        <taxon>Agaricomycotina</taxon>
        <taxon>Agaricomycetes</taxon>
        <taxon>Polyporales</taxon>
        <taxon>Polyporaceae</taxon>
        <taxon>Dichomitus</taxon>
    </lineage>
</organism>
<gene>
    <name evidence="1" type="ORF">BD310DRAFT_629315</name>
</gene>
<dbReference type="InterPro" id="IPR026749">
    <property type="entry name" value="Tmem135"/>
</dbReference>
<protein>
    <submittedName>
        <fullName evidence="1">Uncharacterized protein</fullName>
    </submittedName>
</protein>
<proteinExistence type="predicted"/>
<dbReference type="PANTHER" id="PTHR12459">
    <property type="entry name" value="TRANSMEMBRANE PROTEIN 135-RELATED"/>
    <property type="match status" value="1"/>
</dbReference>
<dbReference type="AlphaFoldDB" id="A0A4V2K9C5"/>
<evidence type="ECO:0000313" key="1">
    <source>
        <dbReference type="EMBL" id="TBU63358.1"/>
    </source>
</evidence>
<sequence length="517" mass="56728">MSRPPCRPLRISSLANASVTLALQLRKFLLEGDSEDDVGPKDLLACLRHAASGGLRASVLGFLGRSGISLGFMLLGLRKVPETYRLDAVRHALFGESSVRTAAMLGSFVAIYRLVKNLAQSSSVKPSSKAGINEIDEEPPDINAYEQWIIPAAAGGLAAAIGISFEKRTSRPGIAQEALARGLQGWYNVTSSTKYGFNIPYGDILAYSLCMGQLMYVFLMRPEAIPNGLRKWFFESCGVPAEGVYINHDLVWNRTYDPKHMETIMRRKDITPENFTELAEHLASHDLPQSPAVPCAVMHPAMTSCLAYPPMFLWDRFKWMLPVYAAVHSATLLLMRPTLLVKYPVRTMLSATFAIGRTSIMQALNPTVYQALLCSKSNLYNALTVLRSSSGNSSLAVRLAKALPSSVVDALVSDKSFFVMGMVMGTPMIMEERRRRAMFLLCVLPRALESVGVLLRSAGRVPNTGRFGPTLAASVGMAMVMSVYQNQPQHLSSPVRRILHQLIGPIPGRKLLLPRSV</sequence>
<dbReference type="PANTHER" id="PTHR12459:SF6">
    <property type="entry name" value="GB|AAD46013.1"/>
    <property type="match status" value="1"/>
</dbReference>
<dbReference type="EMBL" id="ML145090">
    <property type="protein sequence ID" value="TBU63358.1"/>
    <property type="molecule type" value="Genomic_DNA"/>
</dbReference>
<reference evidence="1 2" key="1">
    <citation type="submission" date="2019-01" db="EMBL/GenBank/DDBJ databases">
        <title>Draft genome sequences of three monokaryotic isolates of the white-rot basidiomycete fungus Dichomitus squalens.</title>
        <authorList>
            <consortium name="DOE Joint Genome Institute"/>
            <person name="Lopez S.C."/>
            <person name="Andreopoulos B."/>
            <person name="Pangilinan J."/>
            <person name="Lipzen A."/>
            <person name="Riley R."/>
            <person name="Ahrendt S."/>
            <person name="Ng V."/>
            <person name="Barry K."/>
            <person name="Daum C."/>
            <person name="Grigoriev I.V."/>
            <person name="Hilden K.S."/>
            <person name="Makela M.R."/>
            <person name="de Vries R.P."/>
        </authorList>
    </citation>
    <scope>NUCLEOTIDE SEQUENCE [LARGE SCALE GENOMIC DNA]</scope>
    <source>
        <strain evidence="1 2">CBS 464.89</strain>
    </source>
</reference>
<dbReference type="Proteomes" id="UP000292082">
    <property type="component" value="Unassembled WGS sequence"/>
</dbReference>
<name>A0A4V2K9C5_9APHY</name>
<accession>A0A4V2K9C5</accession>
<keyword evidence="2" id="KW-1185">Reference proteome</keyword>